<dbReference type="AlphaFoldDB" id="A0A1P9X2Y8"/>
<sequence length="493" mass="54764">MKKILSFLLILTGLSGCQLDETPYSAIFTDTFYKTAGDAEGAITAAYGALATMYAGPGPLMFADFSADQVYPRPVVGRDIFTLFSYDAAYSVTVSFNRANESPISVWNTGYDGIVKANWVIEKVPPIAMDTKRRDEIVGEAYFLRAYFHWMLTKNFRDVVVKTNTSKSLDESKQAISPKADVYKQIFSDLEEAVKRLPSYSATLVKGRVSKEAALALYAKAALYNESWPLALQKAQDVITSGKHSLMPDVRDVFTASKEDAARIETMFAFESEAVTPGRTSQIMGLYGPPNSASLEYGPTTFGSIFAYPAFFASFDPADKRRQLLDTSFVNRSGVRVPQRSITPITPRGVLVKKYQDPTGIGASHNINIPLLRYADVLLIAAEAEARANGPTATAYGYINQVRKRAGVADLRAGLNRDDFVAAVLQERSWELFSEGDRWYDLTRTNTFQQVTSKATNDVFPTRNPLPKHRYFPLPQDEINANPLIKQSPEWQN</sequence>
<protein>
    <submittedName>
        <fullName evidence="8">Carbohydrate-binding protein SusD</fullName>
    </submittedName>
</protein>
<feature type="domain" description="RagB/SusD" evidence="6">
    <location>
        <begin position="338"/>
        <end position="491"/>
    </location>
</feature>
<feature type="domain" description="SusD-like N-terminal" evidence="7">
    <location>
        <begin position="89"/>
        <end position="221"/>
    </location>
</feature>
<name>A0A1P9X2Y8_9BACT</name>
<gene>
    <name evidence="8" type="ORF">AWR27_23335</name>
</gene>
<evidence type="ECO:0000256" key="2">
    <source>
        <dbReference type="ARBA" id="ARBA00006275"/>
    </source>
</evidence>
<evidence type="ECO:0000256" key="1">
    <source>
        <dbReference type="ARBA" id="ARBA00004442"/>
    </source>
</evidence>
<dbReference type="Proteomes" id="UP000187941">
    <property type="component" value="Chromosome"/>
</dbReference>
<evidence type="ECO:0000256" key="3">
    <source>
        <dbReference type="ARBA" id="ARBA00022729"/>
    </source>
</evidence>
<evidence type="ECO:0000313" key="9">
    <source>
        <dbReference type="Proteomes" id="UP000187941"/>
    </source>
</evidence>
<evidence type="ECO:0000259" key="6">
    <source>
        <dbReference type="Pfam" id="PF07980"/>
    </source>
</evidence>
<reference evidence="8 9" key="1">
    <citation type="submission" date="2016-01" db="EMBL/GenBank/DDBJ databases">
        <authorList>
            <person name="Oliw E.H."/>
        </authorList>
    </citation>
    <scope>NUCLEOTIDE SEQUENCE [LARGE SCALE GENOMIC DNA]</scope>
    <source>
        <strain evidence="8 9">DY10</strain>
    </source>
</reference>
<dbReference type="EMBL" id="CP014263">
    <property type="protein sequence ID" value="AQG81971.1"/>
    <property type="molecule type" value="Genomic_DNA"/>
</dbReference>
<dbReference type="OrthoDB" id="636214at2"/>
<evidence type="ECO:0000256" key="4">
    <source>
        <dbReference type="ARBA" id="ARBA00023136"/>
    </source>
</evidence>
<evidence type="ECO:0000259" key="7">
    <source>
        <dbReference type="Pfam" id="PF14322"/>
    </source>
</evidence>
<evidence type="ECO:0000313" key="8">
    <source>
        <dbReference type="EMBL" id="AQG81971.1"/>
    </source>
</evidence>
<keyword evidence="9" id="KW-1185">Reference proteome</keyword>
<evidence type="ECO:0000256" key="5">
    <source>
        <dbReference type="ARBA" id="ARBA00023237"/>
    </source>
</evidence>
<dbReference type="GO" id="GO:0009279">
    <property type="term" value="C:cell outer membrane"/>
    <property type="evidence" value="ECO:0007669"/>
    <property type="project" value="UniProtKB-SubCell"/>
</dbReference>
<dbReference type="InterPro" id="IPR033985">
    <property type="entry name" value="SusD-like_N"/>
</dbReference>
<dbReference type="PROSITE" id="PS51257">
    <property type="entry name" value="PROKAR_LIPOPROTEIN"/>
    <property type="match status" value="1"/>
</dbReference>
<accession>A0A1P9X2Y8</accession>
<dbReference type="Pfam" id="PF07980">
    <property type="entry name" value="SusD_RagB"/>
    <property type="match status" value="1"/>
</dbReference>
<dbReference type="KEGG" id="smon:AWR27_23335"/>
<keyword evidence="3" id="KW-0732">Signal</keyword>
<dbReference type="Gene3D" id="1.25.40.390">
    <property type="match status" value="1"/>
</dbReference>
<keyword evidence="4" id="KW-0472">Membrane</keyword>
<comment type="subcellular location">
    <subcellularLocation>
        <location evidence="1">Cell outer membrane</location>
    </subcellularLocation>
</comment>
<comment type="similarity">
    <text evidence="2">Belongs to the SusD family.</text>
</comment>
<dbReference type="InterPro" id="IPR012944">
    <property type="entry name" value="SusD_RagB_dom"/>
</dbReference>
<organism evidence="8 9">
    <name type="scientific">Spirosoma montaniterrae</name>
    <dbReference type="NCBI Taxonomy" id="1178516"/>
    <lineage>
        <taxon>Bacteria</taxon>
        <taxon>Pseudomonadati</taxon>
        <taxon>Bacteroidota</taxon>
        <taxon>Cytophagia</taxon>
        <taxon>Cytophagales</taxon>
        <taxon>Cytophagaceae</taxon>
        <taxon>Spirosoma</taxon>
    </lineage>
</organism>
<dbReference type="STRING" id="1178516.AWR27_23335"/>
<dbReference type="SUPFAM" id="SSF48452">
    <property type="entry name" value="TPR-like"/>
    <property type="match status" value="1"/>
</dbReference>
<dbReference type="RefSeq" id="WP_077133449.1">
    <property type="nucleotide sequence ID" value="NZ_CP014263.1"/>
</dbReference>
<dbReference type="Pfam" id="PF14322">
    <property type="entry name" value="SusD-like_3"/>
    <property type="match status" value="1"/>
</dbReference>
<keyword evidence="5" id="KW-0998">Cell outer membrane</keyword>
<proteinExistence type="inferred from homology"/>
<dbReference type="InterPro" id="IPR011990">
    <property type="entry name" value="TPR-like_helical_dom_sf"/>
</dbReference>